<feature type="signal peptide" evidence="7">
    <location>
        <begin position="1"/>
        <end position="21"/>
    </location>
</feature>
<evidence type="ECO:0000313" key="8">
    <source>
        <dbReference type="EMBL" id="KAG8566545.1"/>
    </source>
</evidence>
<gene>
    <name evidence="8" type="ORF">GDO81_013294</name>
</gene>
<dbReference type="EMBL" id="WNYA01000006">
    <property type="protein sequence ID" value="KAG8566545.1"/>
    <property type="molecule type" value="Genomic_DNA"/>
</dbReference>
<keyword evidence="4" id="KW-0372">Hormone</keyword>
<feature type="chain" id="PRO_5043585885" evidence="7">
    <location>
        <begin position="22"/>
        <end position="72"/>
    </location>
</feature>
<dbReference type="CDD" id="cd00126">
    <property type="entry name" value="PAH"/>
    <property type="match status" value="1"/>
</dbReference>
<dbReference type="SMART" id="SM00309">
    <property type="entry name" value="PAH"/>
    <property type="match status" value="1"/>
</dbReference>
<keyword evidence="9" id="KW-1185">Reference proteome</keyword>
<dbReference type="Proteomes" id="UP000824782">
    <property type="component" value="Unassembled WGS sequence"/>
</dbReference>
<dbReference type="InterPro" id="IPR001955">
    <property type="entry name" value="Pancreatic_hormone-like"/>
</dbReference>
<evidence type="ECO:0000256" key="1">
    <source>
        <dbReference type="ARBA" id="ARBA00004613"/>
    </source>
</evidence>
<organism evidence="8 9">
    <name type="scientific">Engystomops pustulosus</name>
    <name type="common">Tungara frog</name>
    <name type="synonym">Physalaemus pustulosus</name>
    <dbReference type="NCBI Taxonomy" id="76066"/>
    <lineage>
        <taxon>Eukaryota</taxon>
        <taxon>Metazoa</taxon>
        <taxon>Chordata</taxon>
        <taxon>Craniata</taxon>
        <taxon>Vertebrata</taxon>
        <taxon>Euteleostomi</taxon>
        <taxon>Amphibia</taxon>
        <taxon>Batrachia</taxon>
        <taxon>Anura</taxon>
        <taxon>Neobatrachia</taxon>
        <taxon>Hyloidea</taxon>
        <taxon>Leptodactylidae</taxon>
        <taxon>Leiuperinae</taxon>
        <taxon>Engystomops</taxon>
    </lineage>
</organism>
<comment type="subcellular location">
    <subcellularLocation>
        <location evidence="1">Secreted</location>
    </subcellularLocation>
</comment>
<dbReference type="GO" id="GO:0005184">
    <property type="term" value="F:neuropeptide hormone activity"/>
    <property type="evidence" value="ECO:0007669"/>
    <property type="project" value="TreeGrafter"/>
</dbReference>
<dbReference type="PANTHER" id="PTHR10533">
    <property type="entry name" value="NEUROPEPTIDE Y/PANCREATIC HORMONE/PEPTIDE YY"/>
    <property type="match status" value="1"/>
</dbReference>
<evidence type="ECO:0000256" key="5">
    <source>
        <dbReference type="ARBA" id="ARBA00022815"/>
    </source>
</evidence>
<dbReference type="PRINTS" id="PR00278">
    <property type="entry name" value="PANCHORMONE"/>
</dbReference>
<dbReference type="GO" id="GO:0007631">
    <property type="term" value="P:feeding behavior"/>
    <property type="evidence" value="ECO:0007669"/>
    <property type="project" value="TreeGrafter"/>
</dbReference>
<dbReference type="Gene3D" id="6.10.250.900">
    <property type="match status" value="1"/>
</dbReference>
<comment type="similarity">
    <text evidence="2 6">Belongs to the NPY family.</text>
</comment>
<dbReference type="GO" id="GO:0031841">
    <property type="term" value="F:neuropeptide Y receptor binding"/>
    <property type="evidence" value="ECO:0007669"/>
    <property type="project" value="TreeGrafter"/>
</dbReference>
<evidence type="ECO:0000256" key="6">
    <source>
        <dbReference type="RuleBase" id="RU000656"/>
    </source>
</evidence>
<evidence type="ECO:0000256" key="3">
    <source>
        <dbReference type="ARBA" id="ARBA00022525"/>
    </source>
</evidence>
<keyword evidence="7" id="KW-0732">Signal</keyword>
<evidence type="ECO:0000256" key="2">
    <source>
        <dbReference type="ARBA" id="ARBA00010022"/>
    </source>
</evidence>
<sequence length="72" mass="8383">MLRYISAIFFILLALSYMSSATPSEPQHPGNQASPDQLARYYEDLYEYITFVTRPRFGKRWNDVGVEDVPSY</sequence>
<dbReference type="PROSITE" id="PS50276">
    <property type="entry name" value="PANCREATIC_HORMONE_2"/>
    <property type="match status" value="1"/>
</dbReference>
<dbReference type="Pfam" id="PF00159">
    <property type="entry name" value="Hormone_3"/>
    <property type="match status" value="1"/>
</dbReference>
<dbReference type="InterPro" id="IPR020392">
    <property type="entry name" value="Pancreatic_hormone-like_CS"/>
</dbReference>
<accession>A0AAV7B0K1</accession>
<dbReference type="GO" id="GO:0007218">
    <property type="term" value="P:neuropeptide signaling pathway"/>
    <property type="evidence" value="ECO:0007669"/>
    <property type="project" value="TreeGrafter"/>
</dbReference>
<name>A0AAV7B0K1_ENGPU</name>
<evidence type="ECO:0000256" key="4">
    <source>
        <dbReference type="ARBA" id="ARBA00022702"/>
    </source>
</evidence>
<reference evidence="8" key="1">
    <citation type="thesis" date="2020" institute="ProQuest LLC" country="789 East Eisenhower Parkway, Ann Arbor, MI, USA">
        <title>Comparative Genomics and Chromosome Evolution.</title>
        <authorList>
            <person name="Mudd A.B."/>
        </authorList>
    </citation>
    <scope>NUCLEOTIDE SEQUENCE</scope>
    <source>
        <strain evidence="8">237g6f4</strain>
        <tissue evidence="8">Blood</tissue>
    </source>
</reference>
<dbReference type="PROSITE" id="PS00265">
    <property type="entry name" value="PANCREATIC_HORMONE_1"/>
    <property type="match status" value="1"/>
</dbReference>
<evidence type="ECO:0000313" key="9">
    <source>
        <dbReference type="Proteomes" id="UP000824782"/>
    </source>
</evidence>
<comment type="caution">
    <text evidence="8">The sequence shown here is derived from an EMBL/GenBank/DDBJ whole genome shotgun (WGS) entry which is preliminary data.</text>
</comment>
<dbReference type="PANTHER" id="PTHR10533:SF2">
    <property type="entry name" value="PANCREATIC POLYPEPTIDE PROHORMONE"/>
    <property type="match status" value="1"/>
</dbReference>
<keyword evidence="5" id="KW-0027">Amidation</keyword>
<proteinExistence type="inferred from homology"/>
<dbReference type="AlphaFoldDB" id="A0AAV7B0K1"/>
<evidence type="ECO:0000256" key="7">
    <source>
        <dbReference type="SAM" id="SignalP"/>
    </source>
</evidence>
<protein>
    <submittedName>
        <fullName evidence="8">Uncharacterized protein</fullName>
    </submittedName>
</protein>
<keyword evidence="3" id="KW-0964">Secreted</keyword>
<dbReference type="GO" id="GO:0005615">
    <property type="term" value="C:extracellular space"/>
    <property type="evidence" value="ECO:0007669"/>
    <property type="project" value="TreeGrafter"/>
</dbReference>